<comment type="caution">
    <text evidence="3">The sequence shown here is derived from an EMBL/GenBank/DDBJ whole genome shotgun (WGS) entry which is preliminary data.</text>
</comment>
<dbReference type="PANTHER" id="PTHR15750:SF2">
    <property type="entry name" value="VASOHIBIN"/>
    <property type="match status" value="1"/>
</dbReference>
<gene>
    <name evidence="3" type="ORF">TrRE_jg8136</name>
</gene>
<dbReference type="PANTHER" id="PTHR15750">
    <property type="entry name" value="VASOHIBIN-1-LIKE ISOFORM X2"/>
    <property type="match status" value="1"/>
</dbReference>
<evidence type="ECO:0000256" key="2">
    <source>
        <dbReference type="SAM" id="MobiDB-lite"/>
    </source>
</evidence>
<feature type="compositionally biased region" description="Basic and acidic residues" evidence="2">
    <location>
        <begin position="468"/>
        <end position="478"/>
    </location>
</feature>
<organism evidence="3 4">
    <name type="scientific">Triparma retinervis</name>
    <dbReference type="NCBI Taxonomy" id="2557542"/>
    <lineage>
        <taxon>Eukaryota</taxon>
        <taxon>Sar</taxon>
        <taxon>Stramenopiles</taxon>
        <taxon>Ochrophyta</taxon>
        <taxon>Bolidophyceae</taxon>
        <taxon>Parmales</taxon>
        <taxon>Triparmaceae</taxon>
        <taxon>Triparma</taxon>
    </lineage>
</organism>
<dbReference type="GO" id="GO:0005737">
    <property type="term" value="C:cytoplasm"/>
    <property type="evidence" value="ECO:0007669"/>
    <property type="project" value="InterPro"/>
</dbReference>
<proteinExistence type="predicted"/>
<protein>
    <submittedName>
        <fullName evidence="3">Uncharacterized protein</fullName>
    </submittedName>
</protein>
<dbReference type="OrthoDB" id="9974232at2759"/>
<dbReference type="EMBL" id="BRXZ01000192">
    <property type="protein sequence ID" value="GMI07060.1"/>
    <property type="molecule type" value="Genomic_DNA"/>
</dbReference>
<feature type="compositionally biased region" description="Basic residues" evidence="2">
    <location>
        <begin position="452"/>
        <end position="467"/>
    </location>
</feature>
<feature type="active site" evidence="1">
    <location>
        <position position="321"/>
    </location>
</feature>
<evidence type="ECO:0000256" key="1">
    <source>
        <dbReference type="PIRSR" id="PIRSR628131-1"/>
    </source>
</evidence>
<dbReference type="Proteomes" id="UP001165082">
    <property type="component" value="Unassembled WGS sequence"/>
</dbReference>
<evidence type="ECO:0000313" key="4">
    <source>
        <dbReference type="Proteomes" id="UP001165082"/>
    </source>
</evidence>
<dbReference type="AlphaFoldDB" id="A0A9W7F8A0"/>
<dbReference type="InterPro" id="IPR028131">
    <property type="entry name" value="VASH1"/>
</dbReference>
<feature type="compositionally biased region" description="Acidic residues" evidence="2">
    <location>
        <begin position="241"/>
        <end position="250"/>
    </location>
</feature>
<feature type="active site" evidence="1">
    <location>
        <position position="289"/>
    </location>
</feature>
<feature type="compositionally biased region" description="Acidic residues" evidence="2">
    <location>
        <begin position="75"/>
        <end position="92"/>
    </location>
</feature>
<feature type="region of interest" description="Disordered" evidence="2">
    <location>
        <begin position="229"/>
        <end position="258"/>
    </location>
</feature>
<feature type="region of interest" description="Disordered" evidence="2">
    <location>
        <begin position="452"/>
        <end position="478"/>
    </location>
</feature>
<accession>A0A9W7F8A0</accession>
<feature type="region of interest" description="Disordered" evidence="2">
    <location>
        <begin position="66"/>
        <end position="145"/>
    </location>
</feature>
<evidence type="ECO:0000313" key="3">
    <source>
        <dbReference type="EMBL" id="GMI07060.1"/>
    </source>
</evidence>
<name>A0A9W7F8A0_9STRA</name>
<sequence>MSELEEHEKDAFINSTADYWSVAESVSTAASVSDSGTGISGSLGSFRLEGDVGDVVVGGEVNLTRRQASDFSSEGTDDNEVDDDDNEDEDDAPPASFNDESKEISTKLLTSPRTRSLISDILSGKTPLPKPPIHPYPIPSPITRPAPNTPYPTLHRTIQRYISSFQYNHTGLPPFFTLRRDKGLKHVVAVSKEMIKEGLPIQCVEAVFLGVYLSMLSLKSLSMSSPLLVPQTSAHTKDPDDPNNQEDDENPLSPENVLPGGTSACRRYCGVLRIPISFKSECDGNIYRHIVLAIYAHNGKKIDKDKAAVDSGWRWGAMGISRRKTLMFKEMKYPTLGKLMKAFKDSYEGSWHKLLKVYVGLPFSYEEKDTTRLQWRVLRCVLGDRSWSDAEKLFDRYAKECVGIYEYHSYTGKLPDFCTEEYLNGKLSMNEIKKQRIEAGTFAAANKGFAKVKKNSKGGKAKKGGKAAKKEKVGDKEG</sequence>
<dbReference type="Pfam" id="PF14822">
    <property type="entry name" value="Vasohibin"/>
    <property type="match status" value="2"/>
</dbReference>
<keyword evidence="4" id="KW-1185">Reference proteome</keyword>
<feature type="compositionally biased region" description="Polar residues" evidence="2">
    <location>
        <begin position="107"/>
        <end position="117"/>
    </location>
</feature>
<reference evidence="3" key="1">
    <citation type="submission" date="2022-07" db="EMBL/GenBank/DDBJ databases">
        <title>Genome analysis of Parmales, a sister group of diatoms, reveals the evolutionary specialization of diatoms from phago-mixotrophs to photoautotrophs.</title>
        <authorList>
            <person name="Ban H."/>
            <person name="Sato S."/>
            <person name="Yoshikawa S."/>
            <person name="Kazumasa Y."/>
            <person name="Nakamura Y."/>
            <person name="Ichinomiya M."/>
            <person name="Saitoh K."/>
            <person name="Sato N."/>
            <person name="Blanc-Mathieu R."/>
            <person name="Endo H."/>
            <person name="Kuwata A."/>
            <person name="Ogata H."/>
        </authorList>
    </citation>
    <scope>NUCLEOTIDE SEQUENCE</scope>
</reference>
<feature type="active site" evidence="1">
    <location>
        <position position="203"/>
    </location>
</feature>
<feature type="compositionally biased region" description="Pro residues" evidence="2">
    <location>
        <begin position="128"/>
        <end position="145"/>
    </location>
</feature>